<dbReference type="Pfam" id="PF00379">
    <property type="entry name" value="Chitin_bind_4"/>
    <property type="match status" value="1"/>
</dbReference>
<keyword evidence="3" id="KW-0732">Signal</keyword>
<reference evidence="4" key="1">
    <citation type="submission" date="2022-01" db="EMBL/GenBank/DDBJ databases">
        <authorList>
            <person name="King R."/>
        </authorList>
    </citation>
    <scope>NUCLEOTIDE SEQUENCE</scope>
</reference>
<keyword evidence="5" id="KW-1185">Reference proteome</keyword>
<organism evidence="4 5">
    <name type="scientific">Chironomus riparius</name>
    <dbReference type="NCBI Taxonomy" id="315576"/>
    <lineage>
        <taxon>Eukaryota</taxon>
        <taxon>Metazoa</taxon>
        <taxon>Ecdysozoa</taxon>
        <taxon>Arthropoda</taxon>
        <taxon>Hexapoda</taxon>
        <taxon>Insecta</taxon>
        <taxon>Pterygota</taxon>
        <taxon>Neoptera</taxon>
        <taxon>Endopterygota</taxon>
        <taxon>Diptera</taxon>
        <taxon>Nematocera</taxon>
        <taxon>Chironomoidea</taxon>
        <taxon>Chironomidae</taxon>
        <taxon>Chironominae</taxon>
        <taxon>Chironomus</taxon>
    </lineage>
</organism>
<dbReference type="OrthoDB" id="7789739at2759"/>
<dbReference type="GO" id="GO:0005615">
    <property type="term" value="C:extracellular space"/>
    <property type="evidence" value="ECO:0007669"/>
    <property type="project" value="TreeGrafter"/>
</dbReference>
<name>A0A9N9S0K9_9DIPT</name>
<reference evidence="4" key="2">
    <citation type="submission" date="2022-10" db="EMBL/GenBank/DDBJ databases">
        <authorList>
            <consortium name="ENA_rothamsted_submissions"/>
            <consortium name="culmorum"/>
            <person name="King R."/>
        </authorList>
    </citation>
    <scope>NUCLEOTIDE SEQUENCE</scope>
</reference>
<proteinExistence type="predicted"/>
<evidence type="ECO:0000313" key="4">
    <source>
        <dbReference type="EMBL" id="CAG9808566.1"/>
    </source>
</evidence>
<protein>
    <submittedName>
        <fullName evidence="4">Uncharacterized protein</fullName>
    </submittedName>
</protein>
<evidence type="ECO:0000256" key="1">
    <source>
        <dbReference type="ARBA" id="ARBA00022460"/>
    </source>
</evidence>
<evidence type="ECO:0000256" key="2">
    <source>
        <dbReference type="PROSITE-ProRule" id="PRU00497"/>
    </source>
</evidence>
<dbReference type="Proteomes" id="UP001153620">
    <property type="component" value="Chromosome 3"/>
</dbReference>
<evidence type="ECO:0000256" key="3">
    <source>
        <dbReference type="SAM" id="SignalP"/>
    </source>
</evidence>
<dbReference type="PROSITE" id="PS51155">
    <property type="entry name" value="CHIT_BIND_RR_2"/>
    <property type="match status" value="1"/>
</dbReference>
<dbReference type="GO" id="GO:0042302">
    <property type="term" value="F:structural constituent of cuticle"/>
    <property type="evidence" value="ECO:0007669"/>
    <property type="project" value="UniProtKB-UniRule"/>
</dbReference>
<dbReference type="AlphaFoldDB" id="A0A9N9S0K9"/>
<gene>
    <name evidence="4" type="ORF">CHIRRI_LOCUS11404</name>
</gene>
<evidence type="ECO:0000313" key="5">
    <source>
        <dbReference type="Proteomes" id="UP001153620"/>
    </source>
</evidence>
<dbReference type="PRINTS" id="PR00947">
    <property type="entry name" value="CUTICLE"/>
</dbReference>
<dbReference type="PANTHER" id="PTHR12236:SF76">
    <property type="entry name" value="ADULT-SPECIFIC CUTICULAR PROTEIN ACP-20-LIKE PROTEIN"/>
    <property type="match status" value="1"/>
</dbReference>
<dbReference type="EMBL" id="OU895879">
    <property type="protein sequence ID" value="CAG9808566.1"/>
    <property type="molecule type" value="Genomic_DNA"/>
</dbReference>
<accession>A0A9N9S0K9</accession>
<dbReference type="GO" id="GO:0031012">
    <property type="term" value="C:extracellular matrix"/>
    <property type="evidence" value="ECO:0007669"/>
    <property type="project" value="TreeGrafter"/>
</dbReference>
<dbReference type="InterPro" id="IPR051217">
    <property type="entry name" value="Insect_Cuticle_Struc_Prot"/>
</dbReference>
<keyword evidence="1 2" id="KW-0193">Cuticle</keyword>
<feature type="signal peptide" evidence="3">
    <location>
        <begin position="1"/>
        <end position="18"/>
    </location>
</feature>
<sequence>MNSFTILFGLALIAATYAHGHAISYAKRTDEHGHHAEIKVEAHHGEDHGHGHDEYKHVDYIHHPAYKFEYGVKDPKTGDHHSQWEHRDGDVVKGEYSLDEADGTKRIVKYSSDKKGGFTAHVERVGHASHPAHYGHHEEAHHH</sequence>
<feature type="chain" id="PRO_5040448524" evidence="3">
    <location>
        <begin position="19"/>
        <end position="143"/>
    </location>
</feature>
<dbReference type="PANTHER" id="PTHR12236">
    <property type="entry name" value="STRUCTURAL CONTITUENT OF CUTICLE"/>
    <property type="match status" value="1"/>
</dbReference>
<dbReference type="InterPro" id="IPR000618">
    <property type="entry name" value="Insect_cuticle"/>
</dbReference>